<feature type="transmembrane region" description="Helical" evidence="14">
    <location>
        <begin position="39"/>
        <end position="59"/>
    </location>
</feature>
<feature type="compositionally biased region" description="Low complexity" evidence="13">
    <location>
        <begin position="394"/>
        <end position="410"/>
    </location>
</feature>
<dbReference type="SUPFAM" id="SSF52540">
    <property type="entry name" value="P-loop containing nucleoside triphosphate hydrolases"/>
    <property type="match status" value="1"/>
</dbReference>
<dbReference type="InterPro" id="IPR003959">
    <property type="entry name" value="ATPase_AAA_core"/>
</dbReference>
<dbReference type="InterPro" id="IPR050747">
    <property type="entry name" value="Mitochondrial_chaperone_BCS1"/>
</dbReference>
<comment type="subcellular location">
    <subcellularLocation>
        <location evidence="1">Mitochondrion inner membrane</location>
        <topology evidence="1">Single-pass membrane protein</topology>
    </subcellularLocation>
</comment>
<dbReference type="InterPro" id="IPR014851">
    <property type="entry name" value="BCS1_N"/>
</dbReference>
<dbReference type="GO" id="GO:0005524">
    <property type="term" value="F:ATP binding"/>
    <property type="evidence" value="ECO:0007669"/>
    <property type="project" value="UniProtKB-KW"/>
</dbReference>
<evidence type="ECO:0000256" key="12">
    <source>
        <dbReference type="RuleBase" id="RU003651"/>
    </source>
</evidence>
<dbReference type="GeneID" id="28845457"/>
<dbReference type="PANTHER" id="PTHR23070">
    <property type="entry name" value="BCS1 AAA-TYPE ATPASE"/>
    <property type="match status" value="1"/>
</dbReference>
<accession>A0A179G8I5</accession>
<dbReference type="EMBL" id="LSBJ02000001">
    <property type="protein sequence ID" value="OAQ74115.1"/>
    <property type="molecule type" value="Genomic_DNA"/>
</dbReference>
<evidence type="ECO:0000256" key="6">
    <source>
        <dbReference type="ARBA" id="ARBA00022801"/>
    </source>
</evidence>
<comment type="similarity">
    <text evidence="2">Belongs to the AAA ATPase family. BCS1 subfamily.</text>
</comment>
<evidence type="ECO:0000313" key="17">
    <source>
        <dbReference type="EMBL" id="OAQ74115.1"/>
    </source>
</evidence>
<evidence type="ECO:0000256" key="11">
    <source>
        <dbReference type="ARBA" id="ARBA00048778"/>
    </source>
</evidence>
<feature type="compositionally biased region" description="Basic and acidic residues" evidence="13">
    <location>
        <begin position="652"/>
        <end position="661"/>
    </location>
</feature>
<dbReference type="Pfam" id="PF00004">
    <property type="entry name" value="AAA"/>
    <property type="match status" value="1"/>
</dbReference>
<dbReference type="KEGG" id="pchm:VFPPC_01684"/>
<feature type="region of interest" description="Disordered" evidence="13">
    <location>
        <begin position="561"/>
        <end position="669"/>
    </location>
</feature>
<dbReference type="InterPro" id="IPR027417">
    <property type="entry name" value="P-loop_NTPase"/>
</dbReference>
<dbReference type="Pfam" id="PF25426">
    <property type="entry name" value="AAA_lid_BCS1"/>
    <property type="match status" value="1"/>
</dbReference>
<feature type="compositionally biased region" description="Basic and acidic residues" evidence="13">
    <location>
        <begin position="618"/>
        <end position="642"/>
    </location>
</feature>
<feature type="region of interest" description="Disordered" evidence="13">
    <location>
        <begin position="375"/>
        <end position="410"/>
    </location>
</feature>
<evidence type="ECO:0000256" key="14">
    <source>
        <dbReference type="SAM" id="Phobius"/>
    </source>
</evidence>
<feature type="compositionally biased region" description="Basic and acidic residues" evidence="13">
    <location>
        <begin position="561"/>
        <end position="610"/>
    </location>
</feature>
<keyword evidence="9" id="KW-0496">Mitochondrion</keyword>
<gene>
    <name evidence="17" type="ORF">VFPPC_01684</name>
</gene>
<evidence type="ECO:0000313" key="18">
    <source>
        <dbReference type="Proteomes" id="UP000078397"/>
    </source>
</evidence>
<evidence type="ECO:0000256" key="5">
    <source>
        <dbReference type="ARBA" id="ARBA00022792"/>
    </source>
</evidence>
<dbReference type="STRING" id="1380566.A0A179G8I5"/>
<evidence type="ECO:0000256" key="2">
    <source>
        <dbReference type="ARBA" id="ARBA00007448"/>
    </source>
</evidence>
<dbReference type="RefSeq" id="XP_018150198.1">
    <property type="nucleotide sequence ID" value="XM_018281463.1"/>
</dbReference>
<dbReference type="InterPro" id="IPR003960">
    <property type="entry name" value="ATPase_AAA_CS"/>
</dbReference>
<evidence type="ECO:0000256" key="10">
    <source>
        <dbReference type="ARBA" id="ARBA00023136"/>
    </source>
</evidence>
<evidence type="ECO:0000256" key="9">
    <source>
        <dbReference type="ARBA" id="ARBA00023128"/>
    </source>
</evidence>
<feature type="domain" description="AAA+ ATPase" evidence="15">
    <location>
        <begin position="308"/>
        <end position="461"/>
    </location>
</feature>
<keyword evidence="3 14" id="KW-0812">Transmembrane</keyword>
<dbReference type="OrthoDB" id="10251412at2759"/>
<keyword evidence="8 14" id="KW-1133">Transmembrane helix</keyword>
<dbReference type="AlphaFoldDB" id="A0A179G8I5"/>
<sequence>MDFFRQAGEALEAGQQTHEPTLTSQPSNTGIPGAPSPQFALLNFLLPGYSVLMSVAHSYMGTDINAYVPFLIVVAALYVIWMYVWDTLGDFFRDYFTSSVLIPADDEIYNMVMLWVSKQKFAHSSRSFVANTNINSRHHLFTYRYYDNESDAEDEDDDESHVDTTTGLSNNQKQALHYTPGFNGAHFFWYKSWPFTITRTIRERDSKNSNGWPEKEELTITTIGRNPRILKELLLEARQIHMTKDDRKTAIYRANFVDTYWQRCMSRLNRPFSTVILNEDVKQDLIDDAADYLDPVTRRWYANRGIPYRRGYLLHGPPGTGKSSLSLALAGYFRMKIYIVSLSSAAATEENLMSLFHDLPTRCVVLLEDIDSAGLTHSRDTPETPASPADADSKTSNSPSSDSTSTSGSRLSLSGLLNILDGVASQEGRILIMTTNHIEKLDKALIRPGRVDMTIHFGLADSNMIASIFRSIYAPYENETTSMAEAKDPDQEAIQKRLAKRRAKISERVDEQAKLFSQEIPELEFSPAEVQGLLLRHKRDPASALAAAGAWVVQMRKDKKEKAEEDEKKQKEEQEKKQKEKEKEKEKEDEKEKEKEKGKDKEKEKEKEQAKGNNVDGGEDKADQGKNDKDKEHNSGTEEAATHDASNGLAPKESDTRKKGSSDSGYETP</sequence>
<dbReference type="SMART" id="SM00382">
    <property type="entry name" value="AAA"/>
    <property type="match status" value="1"/>
</dbReference>
<evidence type="ECO:0000256" key="7">
    <source>
        <dbReference type="ARBA" id="ARBA00022840"/>
    </source>
</evidence>
<keyword evidence="4 12" id="KW-0547">Nucleotide-binding</keyword>
<keyword evidence="7 12" id="KW-0067">ATP-binding</keyword>
<feature type="domain" description="BCS1 N-terminal" evidence="16">
    <location>
        <begin position="72"/>
        <end position="275"/>
    </location>
</feature>
<dbReference type="PROSITE" id="PS00674">
    <property type="entry name" value="AAA"/>
    <property type="match status" value="1"/>
</dbReference>
<keyword evidence="5" id="KW-0999">Mitochondrion inner membrane</keyword>
<keyword evidence="10 14" id="KW-0472">Membrane</keyword>
<evidence type="ECO:0000256" key="13">
    <source>
        <dbReference type="SAM" id="MobiDB-lite"/>
    </source>
</evidence>
<dbReference type="GO" id="GO:0016887">
    <property type="term" value="F:ATP hydrolysis activity"/>
    <property type="evidence" value="ECO:0007669"/>
    <property type="project" value="InterPro"/>
</dbReference>
<keyword evidence="18" id="KW-1185">Reference proteome</keyword>
<comment type="caution">
    <text evidence="17">The sequence shown here is derived from an EMBL/GenBank/DDBJ whole genome shotgun (WGS) entry which is preliminary data.</text>
</comment>
<dbReference type="InterPro" id="IPR003593">
    <property type="entry name" value="AAA+_ATPase"/>
</dbReference>
<dbReference type="Pfam" id="PF08740">
    <property type="entry name" value="BCS1_N"/>
    <property type="match status" value="1"/>
</dbReference>
<evidence type="ECO:0000256" key="1">
    <source>
        <dbReference type="ARBA" id="ARBA00004434"/>
    </source>
</evidence>
<evidence type="ECO:0000259" key="15">
    <source>
        <dbReference type="SMART" id="SM00382"/>
    </source>
</evidence>
<comment type="catalytic activity">
    <reaction evidence="11">
        <text>ATP + H2O = ADP + phosphate + H(+)</text>
        <dbReference type="Rhea" id="RHEA:13065"/>
        <dbReference type="ChEBI" id="CHEBI:15377"/>
        <dbReference type="ChEBI" id="CHEBI:15378"/>
        <dbReference type="ChEBI" id="CHEBI:30616"/>
        <dbReference type="ChEBI" id="CHEBI:43474"/>
        <dbReference type="ChEBI" id="CHEBI:456216"/>
    </reaction>
    <physiologicalReaction direction="left-to-right" evidence="11">
        <dbReference type="Rhea" id="RHEA:13066"/>
    </physiologicalReaction>
</comment>
<organism evidence="17 18">
    <name type="scientific">Pochonia chlamydosporia 170</name>
    <dbReference type="NCBI Taxonomy" id="1380566"/>
    <lineage>
        <taxon>Eukaryota</taxon>
        <taxon>Fungi</taxon>
        <taxon>Dikarya</taxon>
        <taxon>Ascomycota</taxon>
        <taxon>Pezizomycotina</taxon>
        <taxon>Sordariomycetes</taxon>
        <taxon>Hypocreomycetidae</taxon>
        <taxon>Hypocreales</taxon>
        <taxon>Clavicipitaceae</taxon>
        <taxon>Pochonia</taxon>
    </lineage>
</organism>
<reference evidence="17 18" key="1">
    <citation type="journal article" date="2016" name="PLoS Pathog.">
        <title>Biosynthesis of antibiotic leucinostatins in bio-control fungus Purpureocillium lilacinum and their inhibition on phytophthora revealed by genome mining.</title>
        <authorList>
            <person name="Wang G."/>
            <person name="Liu Z."/>
            <person name="Lin R."/>
            <person name="Li E."/>
            <person name="Mao Z."/>
            <person name="Ling J."/>
            <person name="Yang Y."/>
            <person name="Yin W.B."/>
            <person name="Xie B."/>
        </authorList>
    </citation>
    <scope>NUCLEOTIDE SEQUENCE [LARGE SCALE GENOMIC DNA]</scope>
    <source>
        <strain evidence="17">170</strain>
    </source>
</reference>
<dbReference type="Proteomes" id="UP000078397">
    <property type="component" value="Unassembled WGS sequence"/>
</dbReference>
<evidence type="ECO:0000256" key="4">
    <source>
        <dbReference type="ARBA" id="ARBA00022741"/>
    </source>
</evidence>
<dbReference type="GO" id="GO:0005743">
    <property type="term" value="C:mitochondrial inner membrane"/>
    <property type="evidence" value="ECO:0007669"/>
    <property type="project" value="UniProtKB-SubCell"/>
</dbReference>
<proteinExistence type="inferred from homology"/>
<evidence type="ECO:0000256" key="8">
    <source>
        <dbReference type="ARBA" id="ARBA00022989"/>
    </source>
</evidence>
<feature type="transmembrane region" description="Helical" evidence="14">
    <location>
        <begin position="66"/>
        <end position="85"/>
    </location>
</feature>
<dbReference type="SMART" id="SM01024">
    <property type="entry name" value="BCS1_N"/>
    <property type="match status" value="1"/>
</dbReference>
<keyword evidence="6" id="KW-0378">Hydrolase</keyword>
<evidence type="ECO:0000256" key="3">
    <source>
        <dbReference type="ARBA" id="ARBA00022692"/>
    </source>
</evidence>
<protein>
    <submittedName>
        <fullName evidence="17">BCS1-like ATPase</fullName>
    </submittedName>
</protein>
<evidence type="ECO:0000259" key="16">
    <source>
        <dbReference type="SMART" id="SM01024"/>
    </source>
</evidence>
<dbReference type="InterPro" id="IPR057495">
    <property type="entry name" value="AAA_lid_BCS1"/>
</dbReference>
<dbReference type="Gene3D" id="3.40.50.300">
    <property type="entry name" value="P-loop containing nucleotide triphosphate hydrolases"/>
    <property type="match status" value="1"/>
</dbReference>
<name>A0A179G8I5_METCM</name>